<evidence type="ECO:0000256" key="1">
    <source>
        <dbReference type="SAM" id="Phobius"/>
    </source>
</evidence>
<dbReference type="Proteomes" id="UP001209878">
    <property type="component" value="Unassembled WGS sequence"/>
</dbReference>
<organism evidence="2 3">
    <name type="scientific">Ridgeia piscesae</name>
    <name type="common">Tubeworm</name>
    <dbReference type="NCBI Taxonomy" id="27915"/>
    <lineage>
        <taxon>Eukaryota</taxon>
        <taxon>Metazoa</taxon>
        <taxon>Spiralia</taxon>
        <taxon>Lophotrochozoa</taxon>
        <taxon>Annelida</taxon>
        <taxon>Polychaeta</taxon>
        <taxon>Sedentaria</taxon>
        <taxon>Canalipalpata</taxon>
        <taxon>Sabellida</taxon>
        <taxon>Siboglinidae</taxon>
        <taxon>Ridgeia</taxon>
    </lineage>
</organism>
<evidence type="ECO:0000313" key="2">
    <source>
        <dbReference type="EMBL" id="KAK2191181.1"/>
    </source>
</evidence>
<dbReference type="AlphaFoldDB" id="A0AAD9PAW6"/>
<keyword evidence="1" id="KW-0472">Membrane</keyword>
<accession>A0AAD9PAW6</accession>
<gene>
    <name evidence="2" type="ORF">NP493_57g01101</name>
</gene>
<protein>
    <submittedName>
        <fullName evidence="2">Uncharacterized protein</fullName>
    </submittedName>
</protein>
<proteinExistence type="predicted"/>
<evidence type="ECO:0000313" key="3">
    <source>
        <dbReference type="Proteomes" id="UP001209878"/>
    </source>
</evidence>
<reference evidence="2" key="1">
    <citation type="journal article" date="2023" name="Mol. Biol. Evol.">
        <title>Third-Generation Sequencing Reveals the Adaptive Role of the Epigenome in Three Deep-Sea Polychaetes.</title>
        <authorList>
            <person name="Perez M."/>
            <person name="Aroh O."/>
            <person name="Sun Y."/>
            <person name="Lan Y."/>
            <person name="Juniper S.K."/>
            <person name="Young C.R."/>
            <person name="Angers B."/>
            <person name="Qian P.Y."/>
        </authorList>
    </citation>
    <scope>NUCLEOTIDE SEQUENCE</scope>
    <source>
        <strain evidence="2">R07B-5</strain>
    </source>
</reference>
<keyword evidence="1" id="KW-1133">Transmembrane helix</keyword>
<keyword evidence="3" id="KW-1185">Reference proteome</keyword>
<feature type="transmembrane region" description="Helical" evidence="1">
    <location>
        <begin position="63"/>
        <end position="84"/>
    </location>
</feature>
<dbReference type="EMBL" id="JAODUO010000057">
    <property type="protein sequence ID" value="KAK2191181.1"/>
    <property type="molecule type" value="Genomic_DNA"/>
</dbReference>
<name>A0AAD9PAW6_RIDPI</name>
<keyword evidence="1" id="KW-0812">Transmembrane</keyword>
<comment type="caution">
    <text evidence="2">The sequence shown here is derived from an EMBL/GenBank/DDBJ whole genome shotgun (WGS) entry which is preliminary data.</text>
</comment>
<sequence>MGRSPEALATAVDGMTTRVRQGDGDTTVTYDNTVFVANSVTSVPDDPDSPRFAWLVAETWQQVALVAVAATVVVSIVVVVVILAPSKPAPGNKIYLDHVYSA</sequence>